<dbReference type="Proteomes" id="UP001163603">
    <property type="component" value="Chromosome 13"/>
</dbReference>
<dbReference type="EMBL" id="CM047748">
    <property type="protein sequence ID" value="KAJ0014066.1"/>
    <property type="molecule type" value="Genomic_DNA"/>
</dbReference>
<protein>
    <submittedName>
        <fullName evidence="1">Uncharacterized protein</fullName>
    </submittedName>
</protein>
<proteinExistence type="predicted"/>
<sequence>MDTRSGTSSPTIPHAYIIPMPGSEPNMNQNVTSTGSESSSLSTQNGNQNDMSVGSAESSSISVNNPNQSGTSTGSTQSSTTSVQRTTQSDTSSRSQSSSPSTQIDALAQIEWPPSLYLLSEKNRNHKLCLDLHKTALEGNVDEGKRLLRENSGSKVLRAAITEGLETVLHVAAGAKQTRFVEEMMKYLVEQEDMSTLLSILKLQNHKRNTAFCFAVMVGSMEIVQTMLDKDLSLLTIRGGQNMTPLYLASVFGQREIASFLYNKIRDKGANALEEILTAEDKRAIFFVSIKTTLYDLAYKLLDDKKELALAYNSDATPLHLLARTPLHLLAQTPSALTNESDKRDLSTQALELVELLWEKLLDQTDVQVKEYFHEHSDLLFDAAHLGNFEFLARLIHLYPDLVHKLDEHDRSIFHIAIMHRHTKVFNLIYEIGFDKELIATYVDKYGNSLLHLAAKYPDPRPISMVPGAALEMQEELITFKEVELLVKPIYSEIKNSEGKTPRQLFTIEHANLLKQGEEWMRNTANSCMVVATLIATIVFAATFQLPGGNNQGGIPIHLRNIVFHIFAMAESIALSSSSISILMFLSILTSRYTENDFLISLPRKLVVGVSTLFISIATMMLAFISSIFLAYDKHRSDTIPLLCTIFVFVPVFIFVFVQYELFKDILYSSFRLRLSTKPRK</sequence>
<evidence type="ECO:0000313" key="2">
    <source>
        <dbReference type="Proteomes" id="UP001163603"/>
    </source>
</evidence>
<name>A0ACC0XBU6_9ROSI</name>
<evidence type="ECO:0000313" key="1">
    <source>
        <dbReference type="EMBL" id="KAJ0014066.1"/>
    </source>
</evidence>
<reference evidence="2" key="1">
    <citation type="journal article" date="2023" name="G3 (Bethesda)">
        <title>Genome assembly and association tests identify interacting loci associated with vigor, precocity, and sex in interspecific pistachio rootstocks.</title>
        <authorList>
            <person name="Palmer W."/>
            <person name="Jacygrad E."/>
            <person name="Sagayaradj S."/>
            <person name="Cavanaugh K."/>
            <person name="Han R."/>
            <person name="Bertier L."/>
            <person name="Beede B."/>
            <person name="Kafkas S."/>
            <person name="Golino D."/>
            <person name="Preece J."/>
            <person name="Michelmore R."/>
        </authorList>
    </citation>
    <scope>NUCLEOTIDE SEQUENCE [LARGE SCALE GENOMIC DNA]</scope>
</reference>
<keyword evidence="2" id="KW-1185">Reference proteome</keyword>
<organism evidence="1 2">
    <name type="scientific">Pistacia integerrima</name>
    <dbReference type="NCBI Taxonomy" id="434235"/>
    <lineage>
        <taxon>Eukaryota</taxon>
        <taxon>Viridiplantae</taxon>
        <taxon>Streptophyta</taxon>
        <taxon>Embryophyta</taxon>
        <taxon>Tracheophyta</taxon>
        <taxon>Spermatophyta</taxon>
        <taxon>Magnoliopsida</taxon>
        <taxon>eudicotyledons</taxon>
        <taxon>Gunneridae</taxon>
        <taxon>Pentapetalae</taxon>
        <taxon>rosids</taxon>
        <taxon>malvids</taxon>
        <taxon>Sapindales</taxon>
        <taxon>Anacardiaceae</taxon>
        <taxon>Pistacia</taxon>
    </lineage>
</organism>
<accession>A0ACC0XBU6</accession>
<gene>
    <name evidence="1" type="ORF">Pint_20925</name>
</gene>
<comment type="caution">
    <text evidence="1">The sequence shown here is derived from an EMBL/GenBank/DDBJ whole genome shotgun (WGS) entry which is preliminary data.</text>
</comment>